<evidence type="ECO:0000259" key="6">
    <source>
        <dbReference type="SMART" id="SM00849"/>
    </source>
</evidence>
<evidence type="ECO:0000256" key="4">
    <source>
        <dbReference type="ARBA" id="ARBA00022833"/>
    </source>
</evidence>
<dbReference type="SMART" id="SM00849">
    <property type="entry name" value="Lactamase_B"/>
    <property type="match status" value="1"/>
</dbReference>
<evidence type="ECO:0000256" key="2">
    <source>
        <dbReference type="ARBA" id="ARBA00022723"/>
    </source>
</evidence>
<keyword evidence="8" id="KW-1185">Reference proteome</keyword>
<dbReference type="Gene3D" id="1.10.10.10">
    <property type="entry name" value="Winged helix-like DNA-binding domain superfamily/Winged helix DNA-binding domain"/>
    <property type="match status" value="1"/>
</dbReference>
<accession>A0AAN5C0U2</accession>
<dbReference type="InterPro" id="IPR041516">
    <property type="entry name" value="LACTB2_WH"/>
</dbReference>
<evidence type="ECO:0000256" key="1">
    <source>
        <dbReference type="ARBA" id="ARBA00006759"/>
    </source>
</evidence>
<dbReference type="FunFam" id="3.60.15.10:FF:000017">
    <property type="entry name" value="Lactamase beta 2"/>
    <property type="match status" value="1"/>
</dbReference>
<dbReference type="PANTHER" id="PTHR23131:SF0">
    <property type="entry name" value="ENDORIBONUCLEASE LACTB2"/>
    <property type="match status" value="1"/>
</dbReference>
<keyword evidence="2" id="KW-0479">Metal-binding</keyword>
<feature type="non-terminal residue" evidence="7">
    <location>
        <position position="1"/>
    </location>
</feature>
<dbReference type="AlphaFoldDB" id="A0AAN5C0U2"/>
<gene>
    <name evidence="7" type="ORF">PMAYCL1PPCAC_02808</name>
</gene>
<dbReference type="CDD" id="cd07722">
    <property type="entry name" value="LACTB2-like_MBL-fold"/>
    <property type="match status" value="1"/>
</dbReference>
<dbReference type="GO" id="GO:0005759">
    <property type="term" value="C:mitochondrial matrix"/>
    <property type="evidence" value="ECO:0007669"/>
    <property type="project" value="TreeGrafter"/>
</dbReference>
<dbReference type="InterPro" id="IPR001279">
    <property type="entry name" value="Metallo-B-lactamas"/>
</dbReference>
<dbReference type="PANTHER" id="PTHR23131">
    <property type="entry name" value="ENDORIBONUCLEASE LACTB2"/>
    <property type="match status" value="1"/>
</dbReference>
<comment type="similarity">
    <text evidence="1">Belongs to the metallo-beta-lactamase superfamily. Glyoxalase II family.</text>
</comment>
<evidence type="ECO:0000256" key="3">
    <source>
        <dbReference type="ARBA" id="ARBA00022801"/>
    </source>
</evidence>
<keyword evidence="4" id="KW-0862">Zinc</keyword>
<feature type="domain" description="Metallo-beta-lactamase" evidence="6">
    <location>
        <begin position="64"/>
        <end position="225"/>
    </location>
</feature>
<dbReference type="InterPro" id="IPR036388">
    <property type="entry name" value="WH-like_DNA-bd_sf"/>
</dbReference>
<dbReference type="Gene3D" id="3.60.15.10">
    <property type="entry name" value="Ribonuclease Z/Hydroxyacylglutathione hydrolase-like"/>
    <property type="match status" value="1"/>
</dbReference>
<dbReference type="InterPro" id="IPR047921">
    <property type="entry name" value="LACTB2-like_MBL-fold"/>
</dbReference>
<dbReference type="GO" id="GO:0016787">
    <property type="term" value="F:hydrolase activity"/>
    <property type="evidence" value="ECO:0007669"/>
    <property type="project" value="UniProtKB-KW"/>
</dbReference>
<dbReference type="GO" id="GO:0046872">
    <property type="term" value="F:metal ion binding"/>
    <property type="evidence" value="ECO:0007669"/>
    <property type="project" value="UniProtKB-KW"/>
</dbReference>
<dbReference type="InterPro" id="IPR036866">
    <property type="entry name" value="RibonucZ/Hydroxyglut_hydro"/>
</dbReference>
<comment type="caution">
    <text evidence="7">The sequence shown here is derived from an EMBL/GenBank/DDBJ whole genome shotgun (WGS) entry which is preliminary data.</text>
</comment>
<dbReference type="SUPFAM" id="SSF56281">
    <property type="entry name" value="Metallo-hydrolase/oxidoreductase"/>
    <property type="match status" value="1"/>
</dbReference>
<keyword evidence="3" id="KW-0378">Hydrolase</keyword>
<organism evidence="7 8">
    <name type="scientific">Pristionchus mayeri</name>
    <dbReference type="NCBI Taxonomy" id="1317129"/>
    <lineage>
        <taxon>Eukaryota</taxon>
        <taxon>Metazoa</taxon>
        <taxon>Ecdysozoa</taxon>
        <taxon>Nematoda</taxon>
        <taxon>Chromadorea</taxon>
        <taxon>Rhabditida</taxon>
        <taxon>Rhabditina</taxon>
        <taxon>Diplogasteromorpha</taxon>
        <taxon>Diplogasteroidea</taxon>
        <taxon>Neodiplogasteridae</taxon>
        <taxon>Pristionchus</taxon>
    </lineage>
</organism>
<dbReference type="GO" id="GO:0004521">
    <property type="term" value="F:RNA endonuclease activity"/>
    <property type="evidence" value="ECO:0007669"/>
    <property type="project" value="TreeGrafter"/>
</dbReference>
<reference evidence="8" key="1">
    <citation type="submission" date="2022-10" db="EMBL/GenBank/DDBJ databases">
        <title>Genome assembly of Pristionchus species.</title>
        <authorList>
            <person name="Yoshida K."/>
            <person name="Sommer R.J."/>
        </authorList>
    </citation>
    <scope>NUCLEOTIDE SEQUENCE [LARGE SCALE GENOMIC DNA]</scope>
    <source>
        <strain evidence="8">RS5460</strain>
    </source>
</reference>
<evidence type="ECO:0000256" key="5">
    <source>
        <dbReference type="ARBA" id="ARBA00069358"/>
    </source>
</evidence>
<proteinExistence type="inferred from homology"/>
<evidence type="ECO:0000313" key="8">
    <source>
        <dbReference type="Proteomes" id="UP001328107"/>
    </source>
</evidence>
<dbReference type="Pfam" id="PF00753">
    <property type="entry name" value="Lactamase_B"/>
    <property type="match status" value="1"/>
</dbReference>
<name>A0AAN5C0U2_9BILA</name>
<sequence length="314" mass="35430">ENRSIMWRVRYWKDYAIAVGAYAINALSHKAVMPSLVPLESIEQLSPRVIRVLGQNPGAFTLQGTNTYLVGEGESKILIDTGEPNISAYIDVLKNALKDAKICAIICTHWHHDHTGGCEGVLKSIVEDQVPVYKIRNADPSKHREYFDYVDDGHEVKVEGATVRFVTTPGHTTDHASLWLEEEQSLFSGDCILGQGTTVFEDLYSYMQSLERIKGLKPSRIYPGHGPVVEKTEEKVDEYIKHRVIRENEIIKYFDEVREASSMDVCNFIYKDSPLAVKVGALGNVRQHCLKLVKDGRLTQEASEYYKYSGSSKM</sequence>
<dbReference type="EMBL" id="BTRK01000001">
    <property type="protein sequence ID" value="GMR32613.1"/>
    <property type="molecule type" value="Genomic_DNA"/>
</dbReference>
<dbReference type="InterPro" id="IPR050662">
    <property type="entry name" value="Sec-metab_biosynth-thioest"/>
</dbReference>
<protein>
    <recommendedName>
        <fullName evidence="5">Beta-lactamase-like protein 2 homolog</fullName>
    </recommendedName>
</protein>
<evidence type="ECO:0000313" key="7">
    <source>
        <dbReference type="EMBL" id="GMR32613.1"/>
    </source>
</evidence>
<dbReference type="Pfam" id="PF17778">
    <property type="entry name" value="WHD_BLACT"/>
    <property type="match status" value="1"/>
</dbReference>
<dbReference type="GO" id="GO:0003727">
    <property type="term" value="F:single-stranded RNA binding"/>
    <property type="evidence" value="ECO:0007669"/>
    <property type="project" value="TreeGrafter"/>
</dbReference>
<dbReference type="Proteomes" id="UP001328107">
    <property type="component" value="Unassembled WGS sequence"/>
</dbReference>